<dbReference type="RefSeq" id="WP_130551529.1">
    <property type="nucleotide sequence ID" value="NZ_SHMC01000003.1"/>
</dbReference>
<sequence length="139" mass="14522">MSKFSDISDRALETALDLVHQAGDGLRHAGSSARDLLPSRSSKAAKLFKSSAALGAVRTGGKVAGNFVKRNPVAVGAAAAVGVGLIGYAVYRKYREKQGQPLNGSARRLEPATTRGNAGVRSRSTRYSRVAPKATPAKD</sequence>
<feature type="region of interest" description="Disordered" evidence="1">
    <location>
        <begin position="97"/>
        <end position="139"/>
    </location>
</feature>
<organism evidence="3 4">
    <name type="scientific">Pseudoxanthomonas winnipegensis</name>
    <dbReference type="NCBI Taxonomy" id="2480810"/>
    <lineage>
        <taxon>Bacteria</taxon>
        <taxon>Pseudomonadati</taxon>
        <taxon>Pseudomonadota</taxon>
        <taxon>Gammaproteobacteria</taxon>
        <taxon>Lysobacterales</taxon>
        <taxon>Lysobacteraceae</taxon>
        <taxon>Pseudoxanthomonas</taxon>
    </lineage>
</organism>
<feature type="transmembrane region" description="Helical" evidence="2">
    <location>
        <begin position="73"/>
        <end position="91"/>
    </location>
</feature>
<gene>
    <name evidence="3" type="ORF">EA660_10890</name>
</gene>
<keyword evidence="2" id="KW-0812">Transmembrane</keyword>
<proteinExistence type="predicted"/>
<dbReference type="AlphaFoldDB" id="A0A4Q8LBA2"/>
<evidence type="ECO:0000256" key="1">
    <source>
        <dbReference type="SAM" id="MobiDB-lite"/>
    </source>
</evidence>
<accession>A0A4Q8LBA2</accession>
<comment type="caution">
    <text evidence="3">The sequence shown here is derived from an EMBL/GenBank/DDBJ whole genome shotgun (WGS) entry which is preliminary data.</text>
</comment>
<dbReference type="OrthoDB" id="6057745at2"/>
<name>A0A4Q8LBA2_9GAMM</name>
<keyword evidence="2" id="KW-0472">Membrane</keyword>
<evidence type="ECO:0000313" key="4">
    <source>
        <dbReference type="Proteomes" id="UP000292627"/>
    </source>
</evidence>
<reference evidence="3 4" key="1">
    <citation type="submission" date="2019-02" db="EMBL/GenBank/DDBJ databases">
        <title>WGS of Pseudoxanthomonas species novum from clinical isolates.</title>
        <authorList>
            <person name="Bernier A.-M."/>
            <person name="Bernard K."/>
            <person name="Vachon A."/>
        </authorList>
    </citation>
    <scope>NUCLEOTIDE SEQUENCE [LARGE SCALE GENOMIC DNA]</scope>
    <source>
        <strain evidence="3 4">NML171200</strain>
    </source>
</reference>
<keyword evidence="2" id="KW-1133">Transmembrane helix</keyword>
<dbReference type="Proteomes" id="UP000292627">
    <property type="component" value="Unassembled WGS sequence"/>
</dbReference>
<dbReference type="EMBL" id="SHMC01000003">
    <property type="protein sequence ID" value="TAA25917.1"/>
    <property type="molecule type" value="Genomic_DNA"/>
</dbReference>
<protein>
    <submittedName>
        <fullName evidence="3">Uncharacterized protein</fullName>
    </submittedName>
</protein>
<evidence type="ECO:0000313" key="3">
    <source>
        <dbReference type="EMBL" id="TAA25917.1"/>
    </source>
</evidence>
<evidence type="ECO:0000256" key="2">
    <source>
        <dbReference type="SAM" id="Phobius"/>
    </source>
</evidence>